<gene>
    <name evidence="2" type="ORF">G3O08_09760</name>
</gene>
<evidence type="ECO:0000313" key="3">
    <source>
        <dbReference type="Proteomes" id="UP000486602"/>
    </source>
</evidence>
<evidence type="ECO:0000313" key="2">
    <source>
        <dbReference type="EMBL" id="NEN23786.1"/>
    </source>
</evidence>
<dbReference type="AlphaFoldDB" id="A0A7K3WQF7"/>
<dbReference type="InterPro" id="IPR007621">
    <property type="entry name" value="TPM_dom"/>
</dbReference>
<dbReference type="Pfam" id="PF04536">
    <property type="entry name" value="TPM_phosphatase"/>
    <property type="match status" value="1"/>
</dbReference>
<evidence type="ECO:0000259" key="1">
    <source>
        <dbReference type="Pfam" id="PF04536"/>
    </source>
</evidence>
<dbReference type="Gene3D" id="3.10.310.50">
    <property type="match status" value="1"/>
</dbReference>
<dbReference type="RefSeq" id="WP_163285180.1">
    <property type="nucleotide sequence ID" value="NZ_JAAGVY010000015.1"/>
</dbReference>
<protein>
    <submittedName>
        <fullName evidence="2">TPM domain-containing protein</fullName>
    </submittedName>
</protein>
<feature type="domain" description="TPM" evidence="1">
    <location>
        <begin position="5"/>
        <end position="117"/>
    </location>
</feature>
<organism evidence="2 3">
    <name type="scientific">Cryomorpha ignava</name>
    <dbReference type="NCBI Taxonomy" id="101383"/>
    <lineage>
        <taxon>Bacteria</taxon>
        <taxon>Pseudomonadati</taxon>
        <taxon>Bacteroidota</taxon>
        <taxon>Flavobacteriia</taxon>
        <taxon>Flavobacteriales</taxon>
        <taxon>Cryomorphaceae</taxon>
        <taxon>Cryomorpha</taxon>
    </lineage>
</organism>
<dbReference type="Proteomes" id="UP000486602">
    <property type="component" value="Unassembled WGS sequence"/>
</dbReference>
<name>A0A7K3WQF7_9FLAO</name>
<sequence length="150" mass="16922">MAEPFFTKAQQKQVTDAITQAELNTSGEIRLHIEATCKEDVLDRAAFIFKKLEMHKTELRNGVLFYLSVEDHKLAILGDGGINAKVPKNFWHEIKDHLISQFGNGKYAEGISEGIIMAGEQLKQQFPHQTDDVNELSNEISYGKNMGENE</sequence>
<reference evidence="2 3" key="1">
    <citation type="submission" date="2020-02" db="EMBL/GenBank/DDBJ databases">
        <title>Out from the shadows clarifying the taxonomy of the family Cryomorphaceae and related taxa by utilizing the GTDB taxonomic framework.</title>
        <authorList>
            <person name="Bowman J.P."/>
        </authorList>
    </citation>
    <scope>NUCLEOTIDE SEQUENCE [LARGE SCALE GENOMIC DNA]</scope>
    <source>
        <strain evidence="2 3">QSSC 1-22</strain>
    </source>
</reference>
<accession>A0A7K3WQF7</accession>
<dbReference type="EMBL" id="JAAGVY010000015">
    <property type="protein sequence ID" value="NEN23786.1"/>
    <property type="molecule type" value="Genomic_DNA"/>
</dbReference>
<dbReference type="PANTHER" id="PTHR30373:SF8">
    <property type="entry name" value="BLL7265 PROTEIN"/>
    <property type="match status" value="1"/>
</dbReference>
<comment type="caution">
    <text evidence="2">The sequence shown here is derived from an EMBL/GenBank/DDBJ whole genome shotgun (WGS) entry which is preliminary data.</text>
</comment>
<dbReference type="PANTHER" id="PTHR30373">
    <property type="entry name" value="UPF0603 PROTEIN YGCG"/>
    <property type="match status" value="1"/>
</dbReference>
<keyword evidence="3" id="KW-1185">Reference proteome</keyword>
<proteinExistence type="predicted"/>